<keyword evidence="6" id="KW-0676">Redox-active center</keyword>
<dbReference type="InterPro" id="IPR023205">
    <property type="entry name" value="DsbA/DsbL"/>
</dbReference>
<evidence type="ECO:0000259" key="10">
    <source>
        <dbReference type="PROSITE" id="PS51352"/>
    </source>
</evidence>
<accession>A0A9D2U8J4</accession>
<keyword evidence="4 7" id="KW-0574">Periplasm</keyword>
<dbReference type="InterPro" id="IPR001853">
    <property type="entry name" value="DSBA-like_thioredoxin_dom"/>
</dbReference>
<keyword evidence="5 7" id="KW-1015">Disulfide bond</keyword>
<dbReference type="GO" id="GO:0042597">
    <property type="term" value="C:periplasmic space"/>
    <property type="evidence" value="ECO:0007669"/>
    <property type="project" value="UniProtKB-SubCell"/>
</dbReference>
<keyword evidence="3 9" id="KW-0732">Signal</keyword>
<comment type="caution">
    <text evidence="11">The sequence shown here is derived from an EMBL/GenBank/DDBJ whole genome shotgun (WGS) entry which is preliminary data.</text>
</comment>
<feature type="chain" id="PRO_5039291435" description="Thiol:disulfide interchange protein" evidence="9">
    <location>
        <begin position="30"/>
        <end position="221"/>
    </location>
</feature>
<comment type="subcellular location">
    <subcellularLocation>
        <location evidence="1 7">Periplasm</location>
    </subcellularLocation>
</comment>
<dbReference type="AlphaFoldDB" id="A0A9D2U8J4"/>
<sequence>MTKKTIASFALLSSLVLGALGSVGVHAQAAPNAEQSAQAPRYVTLDNPQATATQEGEVEVLEFFAYSCVHCANAEPILAAWIETQPENVKLQRVPIAFNRGMTDLQRAYFTFESLDRMDLHQAFFDAIHKDQQRLFDEKAITQWAKDQGIDPKKFNATFHSFGVNTRVDQANQLAKTYHIESTPSMAVDGRYIVSPTYTYTLQGMVDQADDLVKERLAATN</sequence>
<evidence type="ECO:0000256" key="3">
    <source>
        <dbReference type="ARBA" id="ARBA00022729"/>
    </source>
</evidence>
<dbReference type="InterPro" id="IPR036249">
    <property type="entry name" value="Thioredoxin-like_sf"/>
</dbReference>
<evidence type="ECO:0000256" key="6">
    <source>
        <dbReference type="ARBA" id="ARBA00023284"/>
    </source>
</evidence>
<feature type="domain" description="Thioredoxin" evidence="10">
    <location>
        <begin position="24"/>
        <end position="221"/>
    </location>
</feature>
<dbReference type="EMBL" id="DWUQ01000142">
    <property type="protein sequence ID" value="HJD44730.1"/>
    <property type="molecule type" value="Genomic_DNA"/>
</dbReference>
<gene>
    <name evidence="11" type="ORF">H9906_06855</name>
</gene>
<reference evidence="11" key="2">
    <citation type="submission" date="2021-04" db="EMBL/GenBank/DDBJ databases">
        <authorList>
            <person name="Gilroy R."/>
        </authorList>
    </citation>
    <scope>NUCLEOTIDE SEQUENCE</scope>
    <source>
        <strain evidence="11">9264</strain>
    </source>
</reference>
<feature type="disulfide bond" description="Redox-active" evidence="8">
    <location>
        <begin position="68"/>
        <end position="71"/>
    </location>
</feature>
<organism evidence="11 12">
    <name type="scientific">Candidatus Paenalcaligenes intestinipullorum</name>
    <dbReference type="NCBI Taxonomy" id="2838718"/>
    <lineage>
        <taxon>Bacteria</taxon>
        <taxon>Pseudomonadati</taxon>
        <taxon>Pseudomonadota</taxon>
        <taxon>Betaproteobacteria</taxon>
        <taxon>Burkholderiales</taxon>
        <taxon>Alcaligenaceae</taxon>
        <taxon>Paenalcaligenes</taxon>
    </lineage>
</organism>
<evidence type="ECO:0000313" key="11">
    <source>
        <dbReference type="EMBL" id="HJD44730.1"/>
    </source>
</evidence>
<name>A0A9D2U8J4_9BURK</name>
<evidence type="ECO:0000256" key="4">
    <source>
        <dbReference type="ARBA" id="ARBA00022764"/>
    </source>
</evidence>
<evidence type="ECO:0000256" key="5">
    <source>
        <dbReference type="ARBA" id="ARBA00023157"/>
    </source>
</evidence>
<protein>
    <recommendedName>
        <fullName evidence="7">Thiol:disulfide interchange protein</fullName>
    </recommendedName>
</protein>
<evidence type="ECO:0000256" key="2">
    <source>
        <dbReference type="ARBA" id="ARBA00005791"/>
    </source>
</evidence>
<dbReference type="SUPFAM" id="SSF52833">
    <property type="entry name" value="Thioredoxin-like"/>
    <property type="match status" value="1"/>
</dbReference>
<dbReference type="PANTHER" id="PTHR35891:SF3">
    <property type="entry name" value="THIOL:DISULFIDE INTERCHANGE PROTEIN DSBL"/>
    <property type="match status" value="1"/>
</dbReference>
<evidence type="ECO:0000256" key="7">
    <source>
        <dbReference type="PIRNR" id="PIRNR001488"/>
    </source>
</evidence>
<dbReference type="Pfam" id="PF01323">
    <property type="entry name" value="DSBA"/>
    <property type="match status" value="1"/>
</dbReference>
<comment type="similarity">
    <text evidence="2">Belongs to the thioredoxin family. DsbA subfamily.</text>
</comment>
<evidence type="ECO:0000256" key="8">
    <source>
        <dbReference type="PIRSR" id="PIRSR001488-1"/>
    </source>
</evidence>
<dbReference type="InterPro" id="IPR050824">
    <property type="entry name" value="Thiol_disulfide_DsbA"/>
</dbReference>
<dbReference type="PROSITE" id="PS51352">
    <property type="entry name" value="THIOREDOXIN_2"/>
    <property type="match status" value="1"/>
</dbReference>
<evidence type="ECO:0000256" key="9">
    <source>
        <dbReference type="SAM" id="SignalP"/>
    </source>
</evidence>
<dbReference type="Gene3D" id="3.40.30.10">
    <property type="entry name" value="Glutaredoxin"/>
    <property type="match status" value="1"/>
</dbReference>
<dbReference type="InterPro" id="IPR013766">
    <property type="entry name" value="Thioredoxin_domain"/>
</dbReference>
<proteinExistence type="inferred from homology"/>
<dbReference type="CDD" id="cd03019">
    <property type="entry name" value="DsbA_DsbA"/>
    <property type="match status" value="1"/>
</dbReference>
<evidence type="ECO:0000313" key="12">
    <source>
        <dbReference type="Proteomes" id="UP000823889"/>
    </source>
</evidence>
<feature type="signal peptide" evidence="9">
    <location>
        <begin position="1"/>
        <end position="29"/>
    </location>
</feature>
<dbReference type="PANTHER" id="PTHR35891">
    <property type="entry name" value="THIOL:DISULFIDE INTERCHANGE PROTEIN DSBA"/>
    <property type="match status" value="1"/>
</dbReference>
<dbReference type="PIRSF" id="PIRSF001488">
    <property type="entry name" value="Tdi_protein"/>
    <property type="match status" value="1"/>
</dbReference>
<evidence type="ECO:0000256" key="1">
    <source>
        <dbReference type="ARBA" id="ARBA00004418"/>
    </source>
</evidence>
<reference evidence="11" key="1">
    <citation type="journal article" date="2021" name="PeerJ">
        <title>Extensive microbial diversity within the chicken gut microbiome revealed by metagenomics and culture.</title>
        <authorList>
            <person name="Gilroy R."/>
            <person name="Ravi A."/>
            <person name="Getino M."/>
            <person name="Pursley I."/>
            <person name="Horton D.L."/>
            <person name="Alikhan N.F."/>
            <person name="Baker D."/>
            <person name="Gharbi K."/>
            <person name="Hall N."/>
            <person name="Watson M."/>
            <person name="Adriaenssens E.M."/>
            <person name="Foster-Nyarko E."/>
            <person name="Jarju S."/>
            <person name="Secka A."/>
            <person name="Antonio M."/>
            <person name="Oren A."/>
            <person name="Chaudhuri R.R."/>
            <person name="La Ragione R."/>
            <person name="Hildebrand F."/>
            <person name="Pallen M.J."/>
        </authorList>
    </citation>
    <scope>NUCLEOTIDE SEQUENCE</scope>
    <source>
        <strain evidence="11">9264</strain>
    </source>
</reference>
<dbReference type="Proteomes" id="UP000823889">
    <property type="component" value="Unassembled WGS sequence"/>
</dbReference>
<dbReference type="GO" id="GO:0016491">
    <property type="term" value="F:oxidoreductase activity"/>
    <property type="evidence" value="ECO:0007669"/>
    <property type="project" value="InterPro"/>
</dbReference>